<protein>
    <submittedName>
        <fullName evidence="2">Uncharacterized protein</fullName>
    </submittedName>
</protein>
<feature type="compositionally biased region" description="Polar residues" evidence="1">
    <location>
        <begin position="477"/>
        <end position="496"/>
    </location>
</feature>
<evidence type="ECO:0000313" key="2">
    <source>
        <dbReference type="EMBL" id="KAJ7619890.1"/>
    </source>
</evidence>
<feature type="region of interest" description="Disordered" evidence="1">
    <location>
        <begin position="964"/>
        <end position="1028"/>
    </location>
</feature>
<reference evidence="2" key="1">
    <citation type="submission" date="2023-03" db="EMBL/GenBank/DDBJ databases">
        <title>Massive genome expansion in bonnet fungi (Mycena s.s.) driven by repeated elements and novel gene families across ecological guilds.</title>
        <authorList>
            <consortium name="Lawrence Berkeley National Laboratory"/>
            <person name="Harder C.B."/>
            <person name="Miyauchi S."/>
            <person name="Viragh M."/>
            <person name="Kuo A."/>
            <person name="Thoen E."/>
            <person name="Andreopoulos B."/>
            <person name="Lu D."/>
            <person name="Skrede I."/>
            <person name="Drula E."/>
            <person name="Henrissat B."/>
            <person name="Morin E."/>
            <person name="Kohler A."/>
            <person name="Barry K."/>
            <person name="LaButti K."/>
            <person name="Morin E."/>
            <person name="Salamov A."/>
            <person name="Lipzen A."/>
            <person name="Mereny Z."/>
            <person name="Hegedus B."/>
            <person name="Baldrian P."/>
            <person name="Stursova M."/>
            <person name="Weitz H."/>
            <person name="Taylor A."/>
            <person name="Grigoriev I.V."/>
            <person name="Nagy L.G."/>
            <person name="Martin F."/>
            <person name="Kauserud H."/>
        </authorList>
    </citation>
    <scope>NUCLEOTIDE SEQUENCE</scope>
    <source>
        <strain evidence="2">CBHHK067</strain>
    </source>
</reference>
<evidence type="ECO:0000313" key="3">
    <source>
        <dbReference type="Proteomes" id="UP001221757"/>
    </source>
</evidence>
<gene>
    <name evidence="2" type="ORF">B0H17DRAFT_1340784</name>
</gene>
<dbReference type="EMBL" id="JARKIE010000714">
    <property type="protein sequence ID" value="KAJ7619890.1"/>
    <property type="molecule type" value="Genomic_DNA"/>
</dbReference>
<proteinExistence type="predicted"/>
<organism evidence="2 3">
    <name type="scientific">Mycena rosella</name>
    <name type="common">Pink bonnet</name>
    <name type="synonym">Agaricus rosellus</name>
    <dbReference type="NCBI Taxonomy" id="1033263"/>
    <lineage>
        <taxon>Eukaryota</taxon>
        <taxon>Fungi</taxon>
        <taxon>Dikarya</taxon>
        <taxon>Basidiomycota</taxon>
        <taxon>Agaricomycotina</taxon>
        <taxon>Agaricomycetes</taxon>
        <taxon>Agaricomycetidae</taxon>
        <taxon>Agaricales</taxon>
        <taxon>Marasmiineae</taxon>
        <taxon>Mycenaceae</taxon>
        <taxon>Mycena</taxon>
    </lineage>
</organism>
<evidence type="ECO:0000256" key="1">
    <source>
        <dbReference type="SAM" id="MobiDB-lite"/>
    </source>
</evidence>
<feature type="compositionally biased region" description="Basic residues" evidence="1">
    <location>
        <begin position="497"/>
        <end position="508"/>
    </location>
</feature>
<dbReference type="Proteomes" id="UP001221757">
    <property type="component" value="Unassembled WGS sequence"/>
</dbReference>
<feature type="region of interest" description="Disordered" evidence="1">
    <location>
        <begin position="1142"/>
        <end position="1161"/>
    </location>
</feature>
<name>A0AAD7FI26_MYCRO</name>
<sequence>MPPTHSKLKLWTPRLHPYPEDATIWAMEPIKTAFGLRLHGTTSTRTRGQQALAWDWTALQTLLTEPYWVEFSSDWLTFSIGGEVTAKMPAEALLRSWDIILGVLYLRFSHLGSVDGDELAGALLLQSQMDNFRTYVDVPTDFCFMDDVDDRDNSDGDSEGDLDTDSTADADFVFPDVDNDEDDEAFTYIDDNSSDYDEEMPGSDHDEYIPDFTQTTPISRPAALPGRLPGACNNLVQLPEIMKIWCAHMQVFFYPVVRPGNKYRRSKQDIVDDLVDMRKLRPKIWRTPEFQTALEESGLLDMMYKISKPGNLLETTHPDVEQSFRFHNWKRSYPLLICRWTRPTITVEECEAAKRKPDPNYKEMHPWVYNPMAVFLLLSRDSFVYNSELWLAPALETLDYPRIQGWDAIKVYRTIMQLPLLMDAKSVSSMSFLAALKDRKLALVVSETHAHRKLIREVRQQVWRSDYPSDAGASAELATSITPDAPTNTGTSPSKTKAQKRHEKQKKRKQEEEKARKEEEEKQRKEEIRVEAESLGVDPGPEVLNYNCPNCKNEDAEDRCLREIQVFERPDAESLIGAALTCAPPEDRLKPSRPTAKTRTSKKYQVRYVNPETKGFKWVKPREQTQKRCGRDINCFFYVHDNGEVEWLGGVRYKAMQQKLLDLLIDNHRRVKVCGVRRRESMQAWSYEGSMTATGTRQAQGGLQGDVYGPYACHKGDTEDDIKALFRHATDADVLVEIGTTIMPTMRSDIAAVTNSAAVGRLGRHGLTSFYCTNYISAVHRDFDVGRRDIKPDNMKGKGREKGEDLGGCYPCVQLVQTGTDKSLHEWDFAMVRWGIVIETHSNTVWCFNGRHEHGSVIPSRSSYEANAASSGYHPTDRKLDVERAEVFKQCLLPYYNGKWVSIFLTNGAPDLAARMHNHEVELPMRVHPMLLWVRFAWQILRLTQLAKCDRAPELKFVCTPSGLQRKSREADGDDDDDGASRKPPSSRRGAQSSVSERSPPPRKRKRADSLKAAGQDGPSNQKRTKFTSDAAIEAWIAGSVSSWDKDEERSSSSNSWVGSFSGTSVESLSASDGDCVGDTPQRIRTESQSGFVTYAPDLERLLDLPSDADDDLHTENLKYHWCILHPSVSTMSVATAERKTAVDSQAETYLRSSSRLPPAP</sequence>
<feature type="region of interest" description="Disordered" evidence="1">
    <location>
        <begin position="149"/>
        <end position="174"/>
    </location>
</feature>
<feature type="compositionally biased region" description="Polar residues" evidence="1">
    <location>
        <begin position="1143"/>
        <end position="1161"/>
    </location>
</feature>
<feature type="region of interest" description="Disordered" evidence="1">
    <location>
        <begin position="1044"/>
        <end position="1091"/>
    </location>
</feature>
<feature type="region of interest" description="Disordered" evidence="1">
    <location>
        <begin position="477"/>
        <end position="533"/>
    </location>
</feature>
<accession>A0AAD7FI26</accession>
<dbReference type="AlphaFoldDB" id="A0AAD7FI26"/>
<feature type="compositionally biased region" description="Low complexity" evidence="1">
    <location>
        <begin position="1052"/>
        <end position="1065"/>
    </location>
</feature>
<feature type="compositionally biased region" description="Acidic residues" evidence="1">
    <location>
        <begin position="149"/>
        <end position="168"/>
    </location>
</feature>
<comment type="caution">
    <text evidence="2">The sequence shown here is derived from an EMBL/GenBank/DDBJ whole genome shotgun (WGS) entry which is preliminary data.</text>
</comment>
<feature type="compositionally biased region" description="Basic and acidic residues" evidence="1">
    <location>
        <begin position="509"/>
        <end position="532"/>
    </location>
</feature>
<keyword evidence="3" id="KW-1185">Reference proteome</keyword>